<dbReference type="SUPFAM" id="SSF50104">
    <property type="entry name" value="Translation proteins SH3-like domain"/>
    <property type="match status" value="1"/>
</dbReference>
<keyword evidence="2" id="KW-0648">Protein biosynthesis</keyword>
<dbReference type="GO" id="GO:0043022">
    <property type="term" value="F:ribosome binding"/>
    <property type="evidence" value="ECO:0007669"/>
    <property type="project" value="InterPro"/>
</dbReference>
<dbReference type="Gene3D" id="2.30.30.30">
    <property type="match status" value="1"/>
</dbReference>
<dbReference type="GO" id="GO:0045901">
    <property type="term" value="P:positive regulation of translational elongation"/>
    <property type="evidence" value="ECO:0007669"/>
    <property type="project" value="InterPro"/>
</dbReference>
<dbReference type="GO" id="GO:0003723">
    <property type="term" value="F:RNA binding"/>
    <property type="evidence" value="ECO:0007669"/>
    <property type="project" value="InterPro"/>
</dbReference>
<dbReference type="InterPro" id="IPR014722">
    <property type="entry name" value="Rib_uL2_dom2"/>
</dbReference>
<dbReference type="PROSITE" id="PS00302">
    <property type="entry name" value="IF5A_HYPUSINE"/>
    <property type="match status" value="1"/>
</dbReference>
<dbReference type="InterPro" id="IPR001884">
    <property type="entry name" value="IF5A-like"/>
</dbReference>
<name>A0AAD5ZZ03_9POAL</name>
<dbReference type="Pfam" id="PF21485">
    <property type="entry name" value="IF5A-like_N"/>
    <property type="match status" value="1"/>
</dbReference>
<feature type="domain" description="Translation initiation factor 5A-like N-terminal" evidence="4">
    <location>
        <begin position="6"/>
        <end position="50"/>
    </location>
</feature>
<dbReference type="Proteomes" id="UP001210211">
    <property type="component" value="Unassembled WGS sequence"/>
</dbReference>
<dbReference type="InterPro" id="IPR008991">
    <property type="entry name" value="Translation_prot_SH3-like_sf"/>
</dbReference>
<evidence type="ECO:0000259" key="4">
    <source>
        <dbReference type="Pfam" id="PF21485"/>
    </source>
</evidence>
<reference evidence="5 6" key="1">
    <citation type="journal article" date="2022" name="Cell">
        <title>Repeat-based holocentromeres influence genome architecture and karyotype evolution.</title>
        <authorList>
            <person name="Hofstatter P.G."/>
            <person name="Thangavel G."/>
            <person name="Lux T."/>
            <person name="Neumann P."/>
            <person name="Vondrak T."/>
            <person name="Novak P."/>
            <person name="Zhang M."/>
            <person name="Costa L."/>
            <person name="Castellani M."/>
            <person name="Scott A."/>
            <person name="Toegelov H."/>
            <person name="Fuchs J."/>
            <person name="Mata-Sucre Y."/>
            <person name="Dias Y."/>
            <person name="Vanzela A.L.L."/>
            <person name="Huettel B."/>
            <person name="Almeida C.C.S."/>
            <person name="Simkova H."/>
            <person name="Souza G."/>
            <person name="Pedrosa-Harand A."/>
            <person name="Macas J."/>
            <person name="Mayer K.F.X."/>
            <person name="Houben A."/>
            <person name="Marques A."/>
        </authorList>
    </citation>
    <scope>NUCLEOTIDE SEQUENCE [LARGE SCALE GENOMIC DNA]</scope>
    <source>
        <strain evidence="5">RhyTen1mFocal</strain>
    </source>
</reference>
<evidence type="ECO:0000313" key="6">
    <source>
        <dbReference type="Proteomes" id="UP001210211"/>
    </source>
</evidence>
<protein>
    <recommendedName>
        <fullName evidence="4">Translation initiation factor 5A-like N-terminal domain-containing protein</fullName>
    </recommendedName>
</protein>
<gene>
    <name evidence="5" type="ORF">LUZ61_010374</name>
</gene>
<dbReference type="InterPro" id="IPR048670">
    <property type="entry name" value="IF5A-like_N"/>
</dbReference>
<proteinExistence type="inferred from homology"/>
<accession>A0AAD5ZZ03</accession>
<organism evidence="5 6">
    <name type="scientific">Rhynchospora tenuis</name>
    <dbReference type="NCBI Taxonomy" id="198213"/>
    <lineage>
        <taxon>Eukaryota</taxon>
        <taxon>Viridiplantae</taxon>
        <taxon>Streptophyta</taxon>
        <taxon>Embryophyta</taxon>
        <taxon>Tracheophyta</taxon>
        <taxon>Spermatophyta</taxon>
        <taxon>Magnoliopsida</taxon>
        <taxon>Liliopsida</taxon>
        <taxon>Poales</taxon>
        <taxon>Cyperaceae</taxon>
        <taxon>Cyperoideae</taxon>
        <taxon>Rhynchosporeae</taxon>
        <taxon>Rhynchospora</taxon>
    </lineage>
</organism>
<evidence type="ECO:0000256" key="2">
    <source>
        <dbReference type="ARBA" id="ARBA00022917"/>
    </source>
</evidence>
<dbReference type="InterPro" id="IPR019769">
    <property type="entry name" value="Trans_elong_IF5A_hypusine_site"/>
</dbReference>
<comment type="similarity">
    <text evidence="1">Belongs to the eIF-5A family.</text>
</comment>
<keyword evidence="3" id="KW-0385">Hypusine</keyword>
<keyword evidence="6" id="KW-1185">Reference proteome</keyword>
<dbReference type="AlphaFoldDB" id="A0AAD5ZZ03"/>
<comment type="caution">
    <text evidence="5">The sequence shown here is derived from an EMBL/GenBank/DDBJ whole genome shotgun (WGS) entry which is preliminary data.</text>
</comment>
<evidence type="ECO:0000256" key="3">
    <source>
        <dbReference type="ARBA" id="ARBA00023071"/>
    </source>
</evidence>
<dbReference type="GO" id="GO:0003746">
    <property type="term" value="F:translation elongation factor activity"/>
    <property type="evidence" value="ECO:0007669"/>
    <property type="project" value="InterPro"/>
</dbReference>
<evidence type="ECO:0000256" key="1">
    <source>
        <dbReference type="ARBA" id="ARBA00006016"/>
    </source>
</evidence>
<dbReference type="GO" id="GO:0045905">
    <property type="term" value="P:positive regulation of translational termination"/>
    <property type="evidence" value="ECO:0007669"/>
    <property type="project" value="InterPro"/>
</dbReference>
<evidence type="ECO:0000313" key="5">
    <source>
        <dbReference type="EMBL" id="KAJ3706669.1"/>
    </source>
</evidence>
<dbReference type="PANTHER" id="PTHR11673">
    <property type="entry name" value="TRANSLATION INITIATION FACTOR 5A FAMILY MEMBER"/>
    <property type="match status" value="1"/>
</dbReference>
<sequence length="80" mass="9096">MSTSTIKTQAVPCVEVLTSKTGKHGHAKCHFIAIDIFNGKKLQDIVPFSHNYDICTSFHTCILIKVLMVPLRIYIDFFIR</sequence>
<dbReference type="EMBL" id="JAMRDG010000001">
    <property type="protein sequence ID" value="KAJ3706669.1"/>
    <property type="molecule type" value="Genomic_DNA"/>
</dbReference>